<dbReference type="NCBIfam" id="TIGR00254">
    <property type="entry name" value="GGDEF"/>
    <property type="match status" value="1"/>
</dbReference>
<dbReference type="InterPro" id="IPR001789">
    <property type="entry name" value="Sig_transdc_resp-reg_receiver"/>
</dbReference>
<evidence type="ECO:0000313" key="8">
    <source>
        <dbReference type="Proteomes" id="UP000070299"/>
    </source>
</evidence>
<dbReference type="InterPro" id="IPR043128">
    <property type="entry name" value="Rev_trsase/Diguanyl_cyclase"/>
</dbReference>
<feature type="domain" description="GGDEF" evidence="6">
    <location>
        <begin position="169"/>
        <end position="306"/>
    </location>
</feature>
<comment type="caution">
    <text evidence="7">The sequence shown here is derived from an EMBL/GenBank/DDBJ whole genome shotgun (WGS) entry which is preliminary data.</text>
</comment>
<dbReference type="GO" id="GO:0005886">
    <property type="term" value="C:plasma membrane"/>
    <property type="evidence" value="ECO:0007669"/>
    <property type="project" value="TreeGrafter"/>
</dbReference>
<sequence>MTTGYTLPRSTLLLVDADKQQIATLRRMFSHEYNIEVAQDGKHAANSAFDMDIDLILCAVNSPLISGSELCALVKNNPITRHIPIILLADNATADEEQMCLEAGAIDYISRATLPPILLSRVRNHMGLVEHQKMLEHVSSTDGLTGLANRMQLDTTLNRVWHAAIRAGHSIGLLMIDIDHFKFYNDEFGHIQGDECLKLVASTIAKSKYREEDFAARYGGEEFVLLLPYTTLDGAKKVAKALLKNIRQLKIPAPSRAGSDRVTVSVGVAAMSPKFDPLQNISPMELINQADMQLFKAKRAGRDRLC</sequence>
<dbReference type="PANTHER" id="PTHR45138">
    <property type="entry name" value="REGULATORY COMPONENTS OF SENSORY TRANSDUCTION SYSTEM"/>
    <property type="match status" value="1"/>
</dbReference>
<evidence type="ECO:0000259" key="6">
    <source>
        <dbReference type="PROSITE" id="PS50887"/>
    </source>
</evidence>
<dbReference type="OrthoDB" id="9812260at2"/>
<dbReference type="Gene3D" id="3.40.50.2300">
    <property type="match status" value="1"/>
</dbReference>
<dbReference type="Gene3D" id="3.30.70.270">
    <property type="match status" value="1"/>
</dbReference>
<evidence type="ECO:0000256" key="2">
    <source>
        <dbReference type="ARBA" id="ARBA00012528"/>
    </source>
</evidence>
<dbReference type="InterPro" id="IPR011006">
    <property type="entry name" value="CheY-like_superfamily"/>
</dbReference>
<dbReference type="Pfam" id="PF00072">
    <property type="entry name" value="Response_reg"/>
    <property type="match status" value="1"/>
</dbReference>
<dbReference type="FunFam" id="3.30.70.270:FF:000001">
    <property type="entry name" value="Diguanylate cyclase domain protein"/>
    <property type="match status" value="1"/>
</dbReference>
<dbReference type="SUPFAM" id="SSF52172">
    <property type="entry name" value="CheY-like"/>
    <property type="match status" value="1"/>
</dbReference>
<name>A0A136A4H3_9ALTE</name>
<dbReference type="SMART" id="SM00267">
    <property type="entry name" value="GGDEF"/>
    <property type="match status" value="1"/>
</dbReference>
<evidence type="ECO:0000256" key="3">
    <source>
        <dbReference type="ARBA" id="ARBA00034247"/>
    </source>
</evidence>
<dbReference type="EC" id="2.7.7.65" evidence="2"/>
<comment type="catalytic activity">
    <reaction evidence="3">
        <text>2 GTP = 3',3'-c-di-GMP + 2 diphosphate</text>
        <dbReference type="Rhea" id="RHEA:24898"/>
        <dbReference type="ChEBI" id="CHEBI:33019"/>
        <dbReference type="ChEBI" id="CHEBI:37565"/>
        <dbReference type="ChEBI" id="CHEBI:58805"/>
        <dbReference type="EC" id="2.7.7.65"/>
    </reaction>
</comment>
<dbReference type="CDD" id="cd01949">
    <property type="entry name" value="GGDEF"/>
    <property type="match status" value="1"/>
</dbReference>
<dbReference type="GO" id="GO:0043709">
    <property type="term" value="P:cell adhesion involved in single-species biofilm formation"/>
    <property type="evidence" value="ECO:0007669"/>
    <property type="project" value="TreeGrafter"/>
</dbReference>
<dbReference type="GO" id="GO:1902201">
    <property type="term" value="P:negative regulation of bacterial-type flagellum-dependent cell motility"/>
    <property type="evidence" value="ECO:0007669"/>
    <property type="project" value="TreeGrafter"/>
</dbReference>
<dbReference type="Proteomes" id="UP000070299">
    <property type="component" value="Unassembled WGS sequence"/>
</dbReference>
<comment type="cofactor">
    <cofactor evidence="1">
        <name>Mg(2+)</name>
        <dbReference type="ChEBI" id="CHEBI:18420"/>
    </cofactor>
</comment>
<evidence type="ECO:0000259" key="5">
    <source>
        <dbReference type="PROSITE" id="PS50110"/>
    </source>
</evidence>
<dbReference type="PROSITE" id="PS50110">
    <property type="entry name" value="RESPONSE_REGULATORY"/>
    <property type="match status" value="1"/>
</dbReference>
<evidence type="ECO:0000313" key="7">
    <source>
        <dbReference type="EMBL" id="KXI30142.1"/>
    </source>
</evidence>
<protein>
    <recommendedName>
        <fullName evidence="2">diguanylate cyclase</fullName>
        <ecNumber evidence="2">2.7.7.65</ecNumber>
    </recommendedName>
</protein>
<evidence type="ECO:0000256" key="4">
    <source>
        <dbReference type="PROSITE-ProRule" id="PRU00169"/>
    </source>
</evidence>
<evidence type="ECO:0000256" key="1">
    <source>
        <dbReference type="ARBA" id="ARBA00001946"/>
    </source>
</evidence>
<dbReference type="SUPFAM" id="SSF55073">
    <property type="entry name" value="Nucleotide cyclase"/>
    <property type="match status" value="1"/>
</dbReference>
<accession>A0A136A4H3</accession>
<reference evidence="8" key="1">
    <citation type="submission" date="2016-02" db="EMBL/GenBank/DDBJ databases">
        <authorList>
            <person name="Schultz-Johansen M."/>
            <person name="Glaring M.A."/>
            <person name="Bech P.K."/>
            <person name="Stougaard P."/>
        </authorList>
    </citation>
    <scope>NUCLEOTIDE SEQUENCE [LARGE SCALE GENOMIC DNA]</scope>
    <source>
        <strain evidence="8">S66</strain>
    </source>
</reference>
<dbReference type="PANTHER" id="PTHR45138:SF9">
    <property type="entry name" value="DIGUANYLATE CYCLASE DGCM-RELATED"/>
    <property type="match status" value="1"/>
</dbReference>
<dbReference type="Pfam" id="PF00990">
    <property type="entry name" value="GGDEF"/>
    <property type="match status" value="1"/>
</dbReference>
<dbReference type="InterPro" id="IPR000160">
    <property type="entry name" value="GGDEF_dom"/>
</dbReference>
<comment type="caution">
    <text evidence="4">Lacks conserved residue(s) required for the propagation of feature annotation.</text>
</comment>
<dbReference type="AlphaFoldDB" id="A0A136A4H3"/>
<keyword evidence="8" id="KW-1185">Reference proteome</keyword>
<dbReference type="GO" id="GO:0052621">
    <property type="term" value="F:diguanylate cyclase activity"/>
    <property type="evidence" value="ECO:0007669"/>
    <property type="project" value="UniProtKB-EC"/>
</dbReference>
<organism evidence="7 8">
    <name type="scientific">Paraglaciecola hydrolytica</name>
    <dbReference type="NCBI Taxonomy" id="1799789"/>
    <lineage>
        <taxon>Bacteria</taxon>
        <taxon>Pseudomonadati</taxon>
        <taxon>Pseudomonadota</taxon>
        <taxon>Gammaproteobacteria</taxon>
        <taxon>Alteromonadales</taxon>
        <taxon>Alteromonadaceae</taxon>
        <taxon>Paraglaciecola</taxon>
    </lineage>
</organism>
<feature type="domain" description="Response regulatory" evidence="5">
    <location>
        <begin position="11"/>
        <end position="126"/>
    </location>
</feature>
<proteinExistence type="predicted"/>
<dbReference type="GO" id="GO:0000160">
    <property type="term" value="P:phosphorelay signal transduction system"/>
    <property type="evidence" value="ECO:0007669"/>
    <property type="project" value="InterPro"/>
</dbReference>
<dbReference type="STRING" id="1799789.AX660_09100"/>
<dbReference type="InterPro" id="IPR029787">
    <property type="entry name" value="Nucleotide_cyclase"/>
</dbReference>
<dbReference type="RefSeq" id="WP_068374026.1">
    <property type="nucleotide sequence ID" value="NZ_LSNE01000003.1"/>
</dbReference>
<dbReference type="EMBL" id="LSNE01000003">
    <property type="protein sequence ID" value="KXI30142.1"/>
    <property type="molecule type" value="Genomic_DNA"/>
</dbReference>
<dbReference type="SMART" id="SM00448">
    <property type="entry name" value="REC"/>
    <property type="match status" value="1"/>
</dbReference>
<dbReference type="InterPro" id="IPR050469">
    <property type="entry name" value="Diguanylate_Cyclase"/>
</dbReference>
<dbReference type="PROSITE" id="PS50887">
    <property type="entry name" value="GGDEF"/>
    <property type="match status" value="1"/>
</dbReference>
<gene>
    <name evidence="7" type="ORF">AX660_09100</name>
</gene>